<comment type="similarity">
    <text evidence="2">Belongs to the major facilitator superfamily. Monocarboxylate porter (TC 2.A.1.13) family.</text>
</comment>
<feature type="domain" description="Major facilitator superfamily (MFS) profile" evidence="4">
    <location>
        <begin position="1"/>
        <end position="419"/>
    </location>
</feature>
<feature type="transmembrane region" description="Helical" evidence="3">
    <location>
        <begin position="394"/>
        <end position="416"/>
    </location>
</feature>
<protein>
    <recommendedName>
        <fullName evidence="4">Major facilitator superfamily (MFS) profile domain-containing protein</fullName>
    </recommendedName>
</protein>
<feature type="transmembrane region" description="Helical" evidence="3">
    <location>
        <begin position="68"/>
        <end position="87"/>
    </location>
</feature>
<evidence type="ECO:0000256" key="2">
    <source>
        <dbReference type="ARBA" id="ARBA00006727"/>
    </source>
</evidence>
<dbReference type="PANTHER" id="PTHR11360:SF252">
    <property type="entry name" value="MAJOR FACILITATOR SUPERFAMILY (MFS) PROFILE DOMAIN-CONTAINING PROTEIN-RELATED"/>
    <property type="match status" value="1"/>
</dbReference>
<keyword evidence="6" id="KW-1185">Reference proteome</keyword>
<evidence type="ECO:0000313" key="6">
    <source>
        <dbReference type="Proteomes" id="UP001213681"/>
    </source>
</evidence>
<keyword evidence="3" id="KW-0812">Transmembrane</keyword>
<reference evidence="5" key="1">
    <citation type="submission" date="2022-12" db="EMBL/GenBank/DDBJ databases">
        <authorList>
            <person name="Petersen C."/>
        </authorList>
    </citation>
    <scope>NUCLEOTIDE SEQUENCE</scope>
    <source>
        <strain evidence="5">IBT 16125</strain>
    </source>
</reference>
<dbReference type="SUPFAM" id="SSF103473">
    <property type="entry name" value="MFS general substrate transporter"/>
    <property type="match status" value="1"/>
</dbReference>
<comment type="subcellular location">
    <subcellularLocation>
        <location evidence="1">Membrane</location>
        <topology evidence="1">Multi-pass membrane protein</topology>
    </subcellularLocation>
</comment>
<evidence type="ECO:0000313" key="5">
    <source>
        <dbReference type="EMBL" id="KAJ5461722.1"/>
    </source>
</evidence>
<feature type="transmembrane region" description="Helical" evidence="3">
    <location>
        <begin position="188"/>
        <end position="211"/>
    </location>
</feature>
<feature type="transmembrane region" description="Helical" evidence="3">
    <location>
        <begin position="269"/>
        <end position="288"/>
    </location>
</feature>
<feature type="transmembrane region" description="Helical" evidence="3">
    <location>
        <begin position="324"/>
        <end position="349"/>
    </location>
</feature>
<organism evidence="5 6">
    <name type="scientific">Penicillium daleae</name>
    <dbReference type="NCBI Taxonomy" id="63821"/>
    <lineage>
        <taxon>Eukaryota</taxon>
        <taxon>Fungi</taxon>
        <taxon>Dikarya</taxon>
        <taxon>Ascomycota</taxon>
        <taxon>Pezizomycotina</taxon>
        <taxon>Eurotiomycetes</taxon>
        <taxon>Eurotiomycetidae</taxon>
        <taxon>Eurotiales</taxon>
        <taxon>Aspergillaceae</taxon>
        <taxon>Penicillium</taxon>
    </lineage>
</organism>
<feature type="transmembrane region" description="Helical" evidence="3">
    <location>
        <begin position="124"/>
        <end position="146"/>
    </location>
</feature>
<dbReference type="InterPro" id="IPR011701">
    <property type="entry name" value="MFS"/>
</dbReference>
<dbReference type="Pfam" id="PF07690">
    <property type="entry name" value="MFS_1"/>
    <property type="match status" value="1"/>
</dbReference>
<dbReference type="RefSeq" id="XP_056770764.1">
    <property type="nucleotide sequence ID" value="XM_056906657.1"/>
</dbReference>
<feature type="transmembrane region" description="Helical" evidence="3">
    <location>
        <begin position="361"/>
        <end position="382"/>
    </location>
</feature>
<dbReference type="GO" id="GO:0016020">
    <property type="term" value="C:membrane"/>
    <property type="evidence" value="ECO:0007669"/>
    <property type="project" value="UniProtKB-SubCell"/>
</dbReference>
<reference evidence="5" key="2">
    <citation type="journal article" date="2023" name="IMA Fungus">
        <title>Comparative genomic study of the Penicillium genus elucidates a diverse pangenome and 15 lateral gene transfer events.</title>
        <authorList>
            <person name="Petersen C."/>
            <person name="Sorensen T."/>
            <person name="Nielsen M.R."/>
            <person name="Sondergaard T.E."/>
            <person name="Sorensen J.L."/>
            <person name="Fitzpatrick D.A."/>
            <person name="Frisvad J.C."/>
            <person name="Nielsen K.L."/>
        </authorList>
    </citation>
    <scope>NUCLEOTIDE SEQUENCE</scope>
    <source>
        <strain evidence="5">IBT 16125</strain>
    </source>
</reference>
<dbReference type="GO" id="GO:0022857">
    <property type="term" value="F:transmembrane transporter activity"/>
    <property type="evidence" value="ECO:0007669"/>
    <property type="project" value="InterPro"/>
</dbReference>
<dbReference type="InterPro" id="IPR020846">
    <property type="entry name" value="MFS_dom"/>
</dbReference>
<sequence length="423" mass="45828">MSKHDEEVLLPGPSPLTGSQWWQIFAASWSQNCAESLTWKFFRGLLLAFGVFQTFYEEQLLPQKSTSQLAWISTISAFILLASGLVTGPLFDNGYLRPLLVAGSLLEVFGVMMLSLSTEYYQVLLSQGICIGLGSGMIFVPSLSAVAVSLDDARRAKVIGLASSTTGIGGIVYPIIFRQLVTSIGFRWAIRAIAFIMLTLFLLASPVLYVYKPNRNGLIRSWIDASAFKDMPFISILCGAVFSAMVFYLPMLYLPLYGTTAAHIQYTSVAFYLVSIANGASVFGRLLCGFVATAIGPVETCALAIASSTVLLFCWFAVSSPAGVIVWSIAWGFISSAIVALPGAIVPRVTPTLRLVGTRTGMLWTAVGVGMLIGSPIAGALIETGDGYNHWWRAQLFASLSMTVSTAFFVYPALYVRRKRTEV</sequence>
<gene>
    <name evidence="5" type="ORF">N7458_003274</name>
</gene>
<feature type="transmembrane region" description="Helical" evidence="3">
    <location>
        <begin position="300"/>
        <end position="318"/>
    </location>
</feature>
<comment type="caution">
    <text evidence="5">The sequence shown here is derived from an EMBL/GenBank/DDBJ whole genome shotgun (WGS) entry which is preliminary data.</text>
</comment>
<dbReference type="InterPro" id="IPR050327">
    <property type="entry name" value="Proton-linked_MCT"/>
</dbReference>
<dbReference type="GeneID" id="81596900"/>
<evidence type="ECO:0000256" key="1">
    <source>
        <dbReference type="ARBA" id="ARBA00004141"/>
    </source>
</evidence>
<evidence type="ECO:0000256" key="3">
    <source>
        <dbReference type="SAM" id="Phobius"/>
    </source>
</evidence>
<dbReference type="Gene3D" id="1.20.1250.20">
    <property type="entry name" value="MFS general substrate transporter like domains"/>
    <property type="match status" value="2"/>
</dbReference>
<dbReference type="PANTHER" id="PTHR11360">
    <property type="entry name" value="MONOCARBOXYLATE TRANSPORTER"/>
    <property type="match status" value="1"/>
</dbReference>
<evidence type="ECO:0000259" key="4">
    <source>
        <dbReference type="PROSITE" id="PS50850"/>
    </source>
</evidence>
<dbReference type="InterPro" id="IPR036259">
    <property type="entry name" value="MFS_trans_sf"/>
</dbReference>
<keyword evidence="3" id="KW-1133">Transmembrane helix</keyword>
<dbReference type="Proteomes" id="UP001213681">
    <property type="component" value="Unassembled WGS sequence"/>
</dbReference>
<feature type="transmembrane region" description="Helical" evidence="3">
    <location>
        <begin position="231"/>
        <end position="249"/>
    </location>
</feature>
<dbReference type="PROSITE" id="PS50850">
    <property type="entry name" value="MFS"/>
    <property type="match status" value="1"/>
</dbReference>
<feature type="transmembrane region" description="Helical" evidence="3">
    <location>
        <begin position="158"/>
        <end position="176"/>
    </location>
</feature>
<accession>A0AAD6G7Z1</accession>
<keyword evidence="3" id="KW-0472">Membrane</keyword>
<name>A0AAD6G7Z1_9EURO</name>
<dbReference type="EMBL" id="JAPVEA010000002">
    <property type="protein sequence ID" value="KAJ5461722.1"/>
    <property type="molecule type" value="Genomic_DNA"/>
</dbReference>
<proteinExistence type="inferred from homology"/>
<dbReference type="AlphaFoldDB" id="A0AAD6G7Z1"/>